<comment type="caution">
    <text evidence="2">The sequence shown here is derived from an EMBL/GenBank/DDBJ whole genome shotgun (WGS) entry which is preliminary data.</text>
</comment>
<dbReference type="EMBL" id="MJEQ01002815">
    <property type="protein sequence ID" value="OIT26452.1"/>
    <property type="molecule type" value="Genomic_DNA"/>
</dbReference>
<proteinExistence type="predicted"/>
<feature type="signal peptide" evidence="1">
    <location>
        <begin position="1"/>
        <end position="29"/>
    </location>
</feature>
<reference evidence="2" key="1">
    <citation type="submission" date="2016-11" db="EMBL/GenBank/DDBJ databases">
        <title>The genome of Nicotiana attenuata.</title>
        <authorList>
            <person name="Xu S."/>
            <person name="Brockmoeller T."/>
            <person name="Gaquerel E."/>
            <person name="Navarro A."/>
            <person name="Kuhl H."/>
            <person name="Gase K."/>
            <person name="Ling Z."/>
            <person name="Zhou W."/>
            <person name="Kreitzer C."/>
            <person name="Stanke M."/>
            <person name="Tang H."/>
            <person name="Lyons E."/>
            <person name="Pandey P."/>
            <person name="Pandey S.P."/>
            <person name="Timmermann B."/>
            <person name="Baldwin I.T."/>
        </authorList>
    </citation>
    <scope>NUCLEOTIDE SEQUENCE [LARGE SCALE GENOMIC DNA]</scope>
    <source>
        <strain evidence="2">UT</strain>
    </source>
</reference>
<keyword evidence="1" id="KW-0732">Signal</keyword>
<evidence type="ECO:0000256" key="1">
    <source>
        <dbReference type="SAM" id="SignalP"/>
    </source>
</evidence>
<organism evidence="2 3">
    <name type="scientific">Nicotiana attenuata</name>
    <name type="common">Coyote tobacco</name>
    <dbReference type="NCBI Taxonomy" id="49451"/>
    <lineage>
        <taxon>Eukaryota</taxon>
        <taxon>Viridiplantae</taxon>
        <taxon>Streptophyta</taxon>
        <taxon>Embryophyta</taxon>
        <taxon>Tracheophyta</taxon>
        <taxon>Spermatophyta</taxon>
        <taxon>Magnoliopsida</taxon>
        <taxon>eudicotyledons</taxon>
        <taxon>Gunneridae</taxon>
        <taxon>Pentapetalae</taxon>
        <taxon>asterids</taxon>
        <taxon>lamiids</taxon>
        <taxon>Solanales</taxon>
        <taxon>Solanaceae</taxon>
        <taxon>Nicotianoideae</taxon>
        <taxon>Nicotianeae</taxon>
        <taxon>Nicotiana</taxon>
    </lineage>
</organism>
<name>A0A1J6KCM1_NICAT</name>
<gene>
    <name evidence="2" type="ORF">A4A49_26313</name>
</gene>
<feature type="chain" id="PRO_5012995541" evidence="1">
    <location>
        <begin position="30"/>
        <end position="121"/>
    </location>
</feature>
<sequence length="121" mass="12023">MAGSSNCSLVISLFIALLFLSSMITSGLAARSLLQELPSGGGGGSRILVDAAVLPVDILGAARVTILDAHADIPQALPALPTLGNSGLPVQVATVKDGHVEVLPVNIPGVAHAAVLSADTP</sequence>
<dbReference type="Gramene" id="OIT26452">
    <property type="protein sequence ID" value="OIT26452"/>
    <property type="gene ID" value="A4A49_26313"/>
</dbReference>
<accession>A0A1J6KCM1</accession>
<keyword evidence="3" id="KW-1185">Reference proteome</keyword>
<dbReference type="SMR" id="A0A1J6KCM1"/>
<dbReference type="AlphaFoldDB" id="A0A1J6KCM1"/>
<evidence type="ECO:0000313" key="2">
    <source>
        <dbReference type="EMBL" id="OIT26452.1"/>
    </source>
</evidence>
<protein>
    <submittedName>
        <fullName evidence="2">Uncharacterized protein</fullName>
    </submittedName>
</protein>
<dbReference type="Proteomes" id="UP000187609">
    <property type="component" value="Unassembled WGS sequence"/>
</dbReference>
<evidence type="ECO:0000313" key="3">
    <source>
        <dbReference type="Proteomes" id="UP000187609"/>
    </source>
</evidence>